<gene>
    <name evidence="1" type="ORF">LCGC14_2700620</name>
</gene>
<accession>A0A0F8ZFT2</accession>
<evidence type="ECO:0000313" key="1">
    <source>
        <dbReference type="EMBL" id="KKK92667.1"/>
    </source>
</evidence>
<name>A0A0F8ZFT2_9ZZZZ</name>
<organism evidence="1">
    <name type="scientific">marine sediment metagenome</name>
    <dbReference type="NCBI Taxonomy" id="412755"/>
    <lineage>
        <taxon>unclassified sequences</taxon>
        <taxon>metagenomes</taxon>
        <taxon>ecological metagenomes</taxon>
    </lineage>
</organism>
<comment type="caution">
    <text evidence="1">The sequence shown here is derived from an EMBL/GenBank/DDBJ whole genome shotgun (WGS) entry which is preliminary data.</text>
</comment>
<protein>
    <submittedName>
        <fullName evidence="1">Uncharacterized protein</fullName>
    </submittedName>
</protein>
<dbReference type="EMBL" id="LAZR01048116">
    <property type="protein sequence ID" value="KKK92667.1"/>
    <property type="molecule type" value="Genomic_DNA"/>
</dbReference>
<proteinExistence type="predicted"/>
<sequence>ILAELREQTAAEKTTAARIKRLLDKLEPVETHTIRPH</sequence>
<feature type="non-terminal residue" evidence="1">
    <location>
        <position position="1"/>
    </location>
</feature>
<reference evidence="1" key="1">
    <citation type="journal article" date="2015" name="Nature">
        <title>Complex archaea that bridge the gap between prokaryotes and eukaryotes.</title>
        <authorList>
            <person name="Spang A."/>
            <person name="Saw J.H."/>
            <person name="Jorgensen S.L."/>
            <person name="Zaremba-Niedzwiedzka K."/>
            <person name="Martijn J."/>
            <person name="Lind A.E."/>
            <person name="van Eijk R."/>
            <person name="Schleper C."/>
            <person name="Guy L."/>
            <person name="Ettema T.J."/>
        </authorList>
    </citation>
    <scope>NUCLEOTIDE SEQUENCE</scope>
</reference>
<dbReference type="AlphaFoldDB" id="A0A0F8ZFT2"/>